<evidence type="ECO:0000259" key="2">
    <source>
        <dbReference type="Pfam" id="PF04149"/>
    </source>
</evidence>
<protein>
    <recommendedName>
        <fullName evidence="2">DUF397 domain-containing protein</fullName>
    </recommendedName>
</protein>
<accession>A0A919R0E3</accession>
<feature type="region of interest" description="Disordered" evidence="1">
    <location>
        <begin position="1"/>
        <end position="20"/>
    </location>
</feature>
<gene>
    <name evidence="3" type="ORF">Sru01_20400</name>
</gene>
<evidence type="ECO:0000313" key="3">
    <source>
        <dbReference type="EMBL" id="GII77058.1"/>
    </source>
</evidence>
<organism evidence="3 4">
    <name type="scientific">Sphaerisporangium rufum</name>
    <dbReference type="NCBI Taxonomy" id="1381558"/>
    <lineage>
        <taxon>Bacteria</taxon>
        <taxon>Bacillati</taxon>
        <taxon>Actinomycetota</taxon>
        <taxon>Actinomycetes</taxon>
        <taxon>Streptosporangiales</taxon>
        <taxon>Streptosporangiaceae</taxon>
        <taxon>Sphaerisporangium</taxon>
    </lineage>
</organism>
<dbReference type="EMBL" id="BOOU01000031">
    <property type="protein sequence ID" value="GII77058.1"/>
    <property type="molecule type" value="Genomic_DNA"/>
</dbReference>
<dbReference type="InterPro" id="IPR007278">
    <property type="entry name" value="DUF397"/>
</dbReference>
<feature type="domain" description="DUF397" evidence="2">
    <location>
        <begin position="53"/>
        <end position="117"/>
    </location>
</feature>
<name>A0A919R0E3_9ACTN</name>
<reference evidence="3" key="1">
    <citation type="submission" date="2021-01" db="EMBL/GenBank/DDBJ databases">
        <title>Whole genome shotgun sequence of Sphaerisporangium rufum NBRC 109079.</title>
        <authorList>
            <person name="Komaki H."/>
            <person name="Tamura T."/>
        </authorList>
    </citation>
    <scope>NUCLEOTIDE SEQUENCE</scope>
    <source>
        <strain evidence="3">NBRC 109079</strain>
    </source>
</reference>
<dbReference type="RefSeq" id="WP_307812002.1">
    <property type="nucleotide sequence ID" value="NZ_BOOU01000031.1"/>
</dbReference>
<dbReference type="Pfam" id="PF04149">
    <property type="entry name" value="DUF397"/>
    <property type="match status" value="2"/>
</dbReference>
<evidence type="ECO:0000313" key="4">
    <source>
        <dbReference type="Proteomes" id="UP000655287"/>
    </source>
</evidence>
<feature type="compositionally biased region" description="Basic residues" evidence="1">
    <location>
        <begin position="1"/>
        <end position="13"/>
    </location>
</feature>
<keyword evidence="4" id="KW-1185">Reference proteome</keyword>
<dbReference type="AlphaFoldDB" id="A0A919R0E3"/>
<comment type="caution">
    <text evidence="3">The sequence shown here is derived from an EMBL/GenBank/DDBJ whole genome shotgun (WGS) entry which is preliminary data.</text>
</comment>
<feature type="domain" description="DUF397" evidence="2">
    <location>
        <begin position="7"/>
        <end position="35"/>
    </location>
</feature>
<dbReference type="Proteomes" id="UP000655287">
    <property type="component" value="Unassembled WGS sequence"/>
</dbReference>
<sequence>MDRFHVMWRKSRRSGTGSDCVEVAVADPSKARVRQKADAEEVRRSSMNLSRVTWRKSRRSGNGSNCVEVAVADPTEAGVAHKADADRLFLFRDSKDPEGPILAFTPSEWAAFVGGVKDGDFDDLR</sequence>
<evidence type="ECO:0000256" key="1">
    <source>
        <dbReference type="SAM" id="MobiDB-lite"/>
    </source>
</evidence>
<proteinExistence type="predicted"/>